<dbReference type="AlphaFoldDB" id="A0A420Y5V9"/>
<keyword evidence="3" id="KW-0223">Dioxygenase</keyword>
<dbReference type="CDD" id="cd20612">
    <property type="entry name" value="CYP_LDS-like_C"/>
    <property type="match status" value="1"/>
</dbReference>
<evidence type="ECO:0000313" key="9">
    <source>
        <dbReference type="Proteomes" id="UP000275385"/>
    </source>
</evidence>
<dbReference type="SUPFAM" id="SSF48113">
    <property type="entry name" value="Heme-dependent peroxidases"/>
    <property type="match status" value="1"/>
</dbReference>
<evidence type="ECO:0000256" key="3">
    <source>
        <dbReference type="ARBA" id="ARBA00022964"/>
    </source>
</evidence>
<dbReference type="InterPro" id="IPR037120">
    <property type="entry name" value="Haem_peroxidase_sf_animal"/>
</dbReference>
<dbReference type="GO" id="GO:0006979">
    <property type="term" value="P:response to oxidative stress"/>
    <property type="evidence" value="ECO:0007669"/>
    <property type="project" value="InterPro"/>
</dbReference>
<dbReference type="GO" id="GO:0051213">
    <property type="term" value="F:dioxygenase activity"/>
    <property type="evidence" value="ECO:0007669"/>
    <property type="project" value="UniProtKB-KW"/>
</dbReference>
<evidence type="ECO:0000256" key="2">
    <source>
        <dbReference type="ARBA" id="ARBA00022723"/>
    </source>
</evidence>
<evidence type="ECO:0000256" key="7">
    <source>
        <dbReference type="SAM" id="MobiDB-lite"/>
    </source>
</evidence>
<dbReference type="InterPro" id="IPR010255">
    <property type="entry name" value="Haem_peroxidase_sf"/>
</dbReference>
<keyword evidence="4" id="KW-0560">Oxidoreductase</keyword>
<evidence type="ECO:0000256" key="1">
    <source>
        <dbReference type="ARBA" id="ARBA00011881"/>
    </source>
</evidence>
<dbReference type="SUPFAM" id="SSF48264">
    <property type="entry name" value="Cytochrome P450"/>
    <property type="match status" value="1"/>
</dbReference>
<dbReference type="Proteomes" id="UP000275385">
    <property type="component" value="Unassembled WGS sequence"/>
</dbReference>
<dbReference type="GO" id="GO:0006631">
    <property type="term" value="P:fatty acid metabolic process"/>
    <property type="evidence" value="ECO:0007669"/>
    <property type="project" value="UniProtKB-ARBA"/>
</dbReference>
<comment type="caution">
    <text evidence="8">The sequence shown here is derived from an EMBL/GenBank/DDBJ whole genome shotgun (WGS) entry which is preliminary data.</text>
</comment>
<evidence type="ECO:0000313" key="8">
    <source>
        <dbReference type="EMBL" id="RKU43278.1"/>
    </source>
</evidence>
<keyword evidence="2 6" id="KW-0479">Metal-binding</keyword>
<dbReference type="GO" id="GO:0004601">
    <property type="term" value="F:peroxidase activity"/>
    <property type="evidence" value="ECO:0007669"/>
    <property type="project" value="InterPro"/>
</dbReference>
<dbReference type="CDD" id="cd09817">
    <property type="entry name" value="linoleate_diol_synthase_like"/>
    <property type="match status" value="1"/>
</dbReference>
<dbReference type="InterPro" id="IPR036396">
    <property type="entry name" value="Cyt_P450_sf"/>
</dbReference>
<keyword evidence="9" id="KW-1185">Reference proteome</keyword>
<dbReference type="GO" id="GO:0020037">
    <property type="term" value="F:heme binding"/>
    <property type="evidence" value="ECO:0007669"/>
    <property type="project" value="InterPro"/>
</dbReference>
<dbReference type="PRINTS" id="PR00457">
    <property type="entry name" value="ANPEROXIDASE"/>
</dbReference>
<dbReference type="InterPro" id="IPR050783">
    <property type="entry name" value="Oxylipin_biosynth_metab"/>
</dbReference>
<dbReference type="PROSITE" id="PS50292">
    <property type="entry name" value="PEROXIDASE_3"/>
    <property type="match status" value="1"/>
</dbReference>
<feature type="region of interest" description="Disordered" evidence="7">
    <location>
        <begin position="1"/>
        <end position="27"/>
    </location>
</feature>
<dbReference type="InterPro" id="IPR019791">
    <property type="entry name" value="Haem_peroxidase_animal"/>
</dbReference>
<keyword evidence="5 6" id="KW-0408">Iron</keyword>
<dbReference type="GO" id="GO:0016705">
    <property type="term" value="F:oxidoreductase activity, acting on paired donors, with incorporation or reduction of molecular oxygen"/>
    <property type="evidence" value="ECO:0007669"/>
    <property type="project" value="InterPro"/>
</dbReference>
<dbReference type="Gene3D" id="1.10.630.10">
    <property type="entry name" value="Cytochrome P450"/>
    <property type="match status" value="2"/>
</dbReference>
<accession>A0A420Y5V9</accession>
<dbReference type="Pfam" id="PF00067">
    <property type="entry name" value="p450"/>
    <property type="match status" value="1"/>
</dbReference>
<dbReference type="STRING" id="177199.A0A420Y5V9"/>
<sequence length="1112" mass="124764">MDSPSSVGKVQLTTRTSPVVNGSSALTNGHESKSAFSTIGSADMSKPVTREGVEDAFHSFNQLVTASRRPLPTQNGDGTYNDTKKLTGLRADWRLITWADIKTVLDLVKSALFGNGVVDDKTMLMERIISIVAKLPATSKNRVTLTDAFIGELWNSLDHPPQIFVGDKYMYRRADGSYNNIRFPDMGAAGSIYARSVKPTIVPPGALPDPGLIFESVMKRTEFKKHPNNVSSILWYWATIIIHDLFWTDYPDMNKTKTSSYLDLSPMYGSNQDMQDSIRTFKNGKLKPDVYADKRLNGMPPGVSVILIMFNRFHNHAAENLAAINEGGRFTPPADHLEEEAKAAAWQKYDEDLFQTARLITSGLYINITLVDYVRNIINLNRVDTTWTLDPRHQGDGPKKNDAEIGTGNIVSAEFNLCYRWHSCLSQKDERWLEEFYMEIFGKQAAQLSHVELVQGFSKFEKMVPDDPAEREFGGFKRDSNGRFNDNELVECITSAIEDCAGAFGARNVPEAMKAIEILGILQGRKWNCAGLNEFRKHFGLKPYEKFEDINSDPEVADCLRHLYGHTDFVELYPGLVAEEAKQPMVPGVGIAPTYTISRVVLSDAVVLVRGDRYYTIDYNPRSLTNWGFTEVQYDLNVNHGCCFYKLFLRGFPNHFKTNSIYAHYPMVIPSENHKIMSDLKRDHMFDWTRPAFTPSRVNITSYDGAKHVLDNQDKYKVIWGEGFSFLMGSGGSKFMLSGDTAFHASQRTCMAAQLYQENWKSHVKAFYKEITERLLMEKSYKLAGQTHVDIIRDVGNLAHTHFAARMFNLPLKTEENPKGIYSEQELYTVLALIFASIFFDVDPAKSFPLQQAAKTVTEQLGRLVETNVKLATGFGLKGLFTGSPAPSDPLASYGVNLVKGFNKSGLSQSDIAWSQILPTSGSMVANQGEVFAQAVDFYLSPAGAPHLPDIHRLSTLPSSPENDSLLLGYAMEGIRLAGTFGSYRFATQADTIPSSPPVTVKPGDKVFVSFVSAARDPVHFPNPDQVNPRRPLNSYIHYGTGPHACLGRDISQVALTEMFRALFRRKNVRRVDGPQGELKKVPREGGFWAYMREDWGSYWPFPVSMRIRWDE</sequence>
<dbReference type="PANTHER" id="PTHR11903:SF13">
    <property type="entry name" value="LINOLEATE 10R-LIPOXYGENASE"/>
    <property type="match status" value="1"/>
</dbReference>
<dbReference type="GO" id="GO:0005506">
    <property type="term" value="F:iron ion binding"/>
    <property type="evidence" value="ECO:0007669"/>
    <property type="project" value="InterPro"/>
</dbReference>
<evidence type="ECO:0000256" key="6">
    <source>
        <dbReference type="PIRSR" id="PIRSR619791-2"/>
    </source>
</evidence>
<dbReference type="InterPro" id="IPR001128">
    <property type="entry name" value="Cyt_P450"/>
</dbReference>
<evidence type="ECO:0008006" key="10">
    <source>
        <dbReference type="Google" id="ProtNLM"/>
    </source>
</evidence>
<dbReference type="GO" id="GO:0004497">
    <property type="term" value="F:monooxygenase activity"/>
    <property type="evidence" value="ECO:0007669"/>
    <property type="project" value="InterPro"/>
</dbReference>
<name>A0A420Y5V9_9PEZI</name>
<comment type="subunit">
    <text evidence="1">Homotetramer.</text>
</comment>
<dbReference type="PANTHER" id="PTHR11903">
    <property type="entry name" value="PROSTAGLANDIN G/H SYNTHASE"/>
    <property type="match status" value="1"/>
</dbReference>
<proteinExistence type="predicted"/>
<gene>
    <name evidence="8" type="ORF">DL546_006083</name>
</gene>
<evidence type="ECO:0000256" key="5">
    <source>
        <dbReference type="ARBA" id="ARBA00023004"/>
    </source>
</evidence>
<dbReference type="Pfam" id="PF03098">
    <property type="entry name" value="An_peroxidase"/>
    <property type="match status" value="2"/>
</dbReference>
<keyword evidence="6" id="KW-0349">Heme</keyword>
<feature type="binding site" description="axial binding residue" evidence="6">
    <location>
        <position position="422"/>
    </location>
    <ligand>
        <name>heme b</name>
        <dbReference type="ChEBI" id="CHEBI:60344"/>
    </ligand>
    <ligandPart>
        <name>Fe</name>
        <dbReference type="ChEBI" id="CHEBI:18248"/>
    </ligandPart>
</feature>
<dbReference type="InterPro" id="IPR034812">
    <property type="entry name" value="Ppo-like_N"/>
</dbReference>
<evidence type="ECO:0000256" key="4">
    <source>
        <dbReference type="ARBA" id="ARBA00023002"/>
    </source>
</evidence>
<protein>
    <recommendedName>
        <fullName evidence="10">Linoleate 8R-lipoxygenase</fullName>
    </recommendedName>
</protein>
<organism evidence="8 9">
    <name type="scientific">Coniochaeta pulveracea</name>
    <dbReference type="NCBI Taxonomy" id="177199"/>
    <lineage>
        <taxon>Eukaryota</taxon>
        <taxon>Fungi</taxon>
        <taxon>Dikarya</taxon>
        <taxon>Ascomycota</taxon>
        <taxon>Pezizomycotina</taxon>
        <taxon>Sordariomycetes</taxon>
        <taxon>Sordariomycetidae</taxon>
        <taxon>Coniochaetales</taxon>
        <taxon>Coniochaetaceae</taxon>
        <taxon>Coniochaeta</taxon>
    </lineage>
</organism>
<reference evidence="8 9" key="1">
    <citation type="submission" date="2018-08" db="EMBL/GenBank/DDBJ databases">
        <title>Draft genome of the lignicolous fungus Coniochaeta pulveracea.</title>
        <authorList>
            <person name="Borstlap C.J."/>
            <person name="De Witt R.N."/>
            <person name="Botha A."/>
            <person name="Volschenk H."/>
        </authorList>
    </citation>
    <scope>NUCLEOTIDE SEQUENCE [LARGE SCALE GENOMIC DNA]</scope>
    <source>
        <strain evidence="8 9">CAB683</strain>
    </source>
</reference>
<dbReference type="OrthoDB" id="823504at2759"/>
<dbReference type="EMBL" id="QVQW01000045">
    <property type="protein sequence ID" value="RKU43278.1"/>
    <property type="molecule type" value="Genomic_DNA"/>
</dbReference>
<dbReference type="Gene3D" id="1.10.640.10">
    <property type="entry name" value="Haem peroxidase domain superfamily, animal type"/>
    <property type="match status" value="1"/>
</dbReference>